<feature type="compositionally biased region" description="Polar residues" evidence="1">
    <location>
        <begin position="1552"/>
        <end position="1570"/>
    </location>
</feature>
<feature type="compositionally biased region" description="Polar residues" evidence="1">
    <location>
        <begin position="140"/>
        <end position="170"/>
    </location>
</feature>
<protein>
    <submittedName>
        <fullName evidence="2">Uncharacterized protein</fullName>
    </submittedName>
</protein>
<dbReference type="EMBL" id="JXXN02000576">
    <property type="protein sequence ID" value="THD26949.1"/>
    <property type="molecule type" value="Genomic_DNA"/>
</dbReference>
<feature type="compositionally biased region" description="Basic and acidic residues" evidence="1">
    <location>
        <begin position="738"/>
        <end position="753"/>
    </location>
</feature>
<reference evidence="2" key="1">
    <citation type="submission" date="2019-03" db="EMBL/GenBank/DDBJ databases">
        <title>Improved annotation for the trematode Fasciola hepatica.</title>
        <authorList>
            <person name="Choi Y.-J."/>
            <person name="Martin J."/>
            <person name="Mitreva M."/>
        </authorList>
    </citation>
    <scope>NUCLEOTIDE SEQUENCE [LARGE SCALE GENOMIC DNA]</scope>
</reference>
<keyword evidence="3" id="KW-1185">Reference proteome</keyword>
<feature type="region of interest" description="Disordered" evidence="1">
    <location>
        <begin position="524"/>
        <end position="635"/>
    </location>
</feature>
<name>A0A4E0RDQ4_FASHE</name>
<feature type="compositionally biased region" description="Polar residues" evidence="1">
    <location>
        <begin position="1312"/>
        <end position="1350"/>
    </location>
</feature>
<gene>
    <name evidence="2" type="ORF">D915_002250</name>
</gene>
<evidence type="ECO:0000256" key="1">
    <source>
        <dbReference type="SAM" id="MobiDB-lite"/>
    </source>
</evidence>
<feature type="compositionally biased region" description="Polar residues" evidence="1">
    <location>
        <begin position="297"/>
        <end position="307"/>
    </location>
</feature>
<feature type="region of interest" description="Disordered" evidence="1">
    <location>
        <begin position="1312"/>
        <end position="1398"/>
    </location>
</feature>
<feature type="compositionally biased region" description="Polar residues" evidence="1">
    <location>
        <begin position="1360"/>
        <end position="1394"/>
    </location>
</feature>
<feature type="region of interest" description="Disordered" evidence="1">
    <location>
        <begin position="738"/>
        <end position="777"/>
    </location>
</feature>
<feature type="compositionally biased region" description="Polar residues" evidence="1">
    <location>
        <begin position="839"/>
        <end position="865"/>
    </location>
</feature>
<evidence type="ECO:0000313" key="3">
    <source>
        <dbReference type="Proteomes" id="UP000230066"/>
    </source>
</evidence>
<feature type="region of interest" description="Disordered" evidence="1">
    <location>
        <begin position="222"/>
        <end position="254"/>
    </location>
</feature>
<organism evidence="2 3">
    <name type="scientific">Fasciola hepatica</name>
    <name type="common">Liver fluke</name>
    <dbReference type="NCBI Taxonomy" id="6192"/>
    <lineage>
        <taxon>Eukaryota</taxon>
        <taxon>Metazoa</taxon>
        <taxon>Spiralia</taxon>
        <taxon>Lophotrochozoa</taxon>
        <taxon>Platyhelminthes</taxon>
        <taxon>Trematoda</taxon>
        <taxon>Digenea</taxon>
        <taxon>Plagiorchiida</taxon>
        <taxon>Echinostomata</taxon>
        <taxon>Echinostomatoidea</taxon>
        <taxon>Fasciolidae</taxon>
        <taxon>Fasciola</taxon>
    </lineage>
</organism>
<proteinExistence type="predicted"/>
<feature type="compositionally biased region" description="Polar residues" evidence="1">
    <location>
        <begin position="536"/>
        <end position="546"/>
    </location>
</feature>
<feature type="compositionally biased region" description="Low complexity" evidence="1">
    <location>
        <begin position="599"/>
        <end position="612"/>
    </location>
</feature>
<feature type="compositionally biased region" description="Basic and acidic residues" evidence="1">
    <location>
        <begin position="1774"/>
        <end position="1786"/>
    </location>
</feature>
<dbReference type="Proteomes" id="UP000230066">
    <property type="component" value="Unassembled WGS sequence"/>
</dbReference>
<accession>A0A4E0RDQ4</accession>
<comment type="caution">
    <text evidence="2">The sequence shown here is derived from an EMBL/GenBank/DDBJ whole genome shotgun (WGS) entry which is preliminary data.</text>
</comment>
<evidence type="ECO:0000313" key="2">
    <source>
        <dbReference type="EMBL" id="THD26949.1"/>
    </source>
</evidence>
<feature type="region of interest" description="Disordered" evidence="1">
    <location>
        <begin position="1774"/>
        <end position="1805"/>
    </location>
</feature>
<feature type="region of interest" description="Disordered" evidence="1">
    <location>
        <begin position="948"/>
        <end position="970"/>
    </location>
</feature>
<feature type="compositionally biased region" description="Low complexity" evidence="1">
    <location>
        <begin position="78"/>
        <end position="93"/>
    </location>
</feature>
<feature type="region of interest" description="Disordered" evidence="1">
    <location>
        <begin position="1552"/>
        <end position="1585"/>
    </location>
</feature>
<feature type="region of interest" description="Disordered" evidence="1">
    <location>
        <begin position="1691"/>
        <end position="1710"/>
    </location>
</feature>
<feature type="region of interest" description="Disordered" evidence="1">
    <location>
        <begin position="140"/>
        <end position="199"/>
    </location>
</feature>
<feature type="region of interest" description="Disordered" evidence="1">
    <location>
        <begin position="78"/>
        <end position="98"/>
    </location>
</feature>
<feature type="region of interest" description="Disordered" evidence="1">
    <location>
        <begin position="274"/>
        <end position="315"/>
    </location>
</feature>
<feature type="compositionally biased region" description="Low complexity" evidence="1">
    <location>
        <begin position="1788"/>
        <end position="1803"/>
    </location>
</feature>
<sequence>MRRFSLTATFNQMAGQLPPPLPGPPFPVPDLVPVKRSLKRHSIANGTEHAAIARQVINTTVIVKPQIPDIFTRTTVEVSSSAPSGPESPSTATIDYLVSPPKAPPTIAESVTGSEFESVYNANWHLEHESLKLRDCVKSDTSGTRHSQESLLSELVKQQSTDSGTQNGPTLVQAEAARDGSECLTEPKTSACPKSTQSKKPTLLKSVVIPASLKVADNPSHISLSIQNGEPSIEEKSRQSRKQRWSVVEQPPKNRVSQVASAWEQYFNPFCRVKRSHSTGTQPNQPKQQKKSSLSQMTRSCVGSQPNSEPPGLLRSTNQKIECASPQTSFKEPTTVQKHRQSCSNITLSDSSISESMYKSWTNSVAKLSKTSKEKYAKSSVSTSTQLHSTEPISSTFSSISSVDAFVLLPVRDLVEAYVRCNGSAAMKQIDNSQKHGSAHSSDSTVNQAQLVAGSLLSFSDSIAQMSQTSSSTITVSGANIAAQEKTSQQQLTENLSPPPNRRICSPIWFMSRSTMCELDPRSELEETKLHPRPTSFRSRSVSTPNYPHRPLSVTVTRHQVRVTASSSKSSSTDSARHASPLVLARHRISQPQTKTKLQSQSQPQPTHQPGSVSNGHMASAIGCHDLNTQGEPKKLTSVGTLNQSDRRIFGVTLQPHGTVVLNRNESGNHELVGRRRRITLSQFPRWPEPLTHSAQTAVPTTYLSTRLDAAHVISEPTSEVKPSEVCTTTRCSIDQSRIENTRSKSRSTEKRTRSLSATSVPSHSLSNSNSPTGSHPYTFIANAMDLSEQTRSLNEVQPFRGMRSRGIYKRNIGDRLSSGSCRGGVNSRHDPRVHCGVDSNTRSTGQRTNEPVTEKTSALSPASQRYEQHIQAQRLNPNEVHGVWRSNVNWYGRDLHLPDPIEECITPVKQTEILMSLPYRINEQQIFEPLDPPTDRYNQHHRYCEAQRSLQSESHQKEQEGFQSAEPTRAKDLNDDMVDPEIWRDKLGLITRWQREVNTAMQAGETDVDLLLRSPPVTPSTQRNYSWAQLFNEFAAESERLRGTDREEPNGEEHLPVAEFCYQPHELTLSSQVPVQRKSGLQYCDDAKQVVDHCPVPTEYDNAPVNEPPRSKGYSVEPSIPKYKVERNLSSFNDVPSSMETKVSFDPNYPVSFSCAPSADRRDSLRGVLPAPLLSDPPIQETAAQTEMKPTREVSYITAPSSTVVGQGKPFTLDQALDGSVDSPTPRRALPTIAPLPPLAQTRCSKSNSNPIPLDPVRITSPIVPAKQASVKQASIAGPHVSFDCKPTGALGPKIELKDYETLGAFPHNTGSNVPTVRTNNYNPITTATAPGNVKATNSNNSHGTASDANDTESAKPRSFSQISFSPSYNDALNLHSTPRTDGWTPNESTSKTKPGLGVVTTKTELQGILRTSNPIPSSVPTTGAILVPQTSAHGLVRTKFSTGDSYPIYEGLDNLDFILTERSAATQWTRVPAANKRNSAVVPAPAVPPHVFQSSPLNRVDDAGTELNRCRTAARVQLATSQSATNGTPSIGTDAQNGLVRETAISSGLQSHANSGLNTLNETSSRQKTAAFDNSGHGGYRVRLRPSLRRAATISPVRQYRAYQEEVSDLPDLETQQQPAMSSGFVSAGSIVVAPDDGSEGVNKSGISVMMKGKTSDFHGLPPPVDVHSYPFVFDLQRGLDKLNQCTVNSSVDPGSNKHPAGSGSEKVSQSEIQTTYMSGPIQTPTSSKFLLGRVASNEDICIETEAPFVFTIAATDKEICITKVASVDDLKGVSSSDKPETGRLQKQQQQQRKSSQPSRRTVPVNLRLTFGSESNLVGCDRSRKPDALPPGTSYRVMYHVDIPYGSNVAQFKRDALRRVHSTGGKNPFRYSLPCISYREDEPKPIALLS</sequence>
<feature type="compositionally biased region" description="Low complexity" evidence="1">
    <location>
        <begin position="565"/>
        <end position="580"/>
    </location>
</feature>
<feature type="compositionally biased region" description="Low complexity" evidence="1">
    <location>
        <begin position="759"/>
        <end position="776"/>
    </location>
</feature>
<feature type="region of interest" description="Disordered" evidence="1">
    <location>
        <begin position="818"/>
        <end position="865"/>
    </location>
</feature>